<dbReference type="Gene3D" id="3.40.630.190">
    <property type="entry name" value="LCP protein"/>
    <property type="match status" value="1"/>
</dbReference>
<protein>
    <submittedName>
        <fullName evidence="3">Cell envelope-related function transcriptional attenuator common domain-containing protein</fullName>
    </submittedName>
</protein>
<organism evidence="3 4">
    <name type="scientific">Asaccharospora irregularis DSM 2635</name>
    <dbReference type="NCBI Taxonomy" id="1121321"/>
    <lineage>
        <taxon>Bacteria</taxon>
        <taxon>Bacillati</taxon>
        <taxon>Bacillota</taxon>
        <taxon>Clostridia</taxon>
        <taxon>Peptostreptococcales</taxon>
        <taxon>Peptostreptococcaceae</taxon>
        <taxon>Asaccharospora</taxon>
    </lineage>
</organism>
<evidence type="ECO:0000313" key="3">
    <source>
        <dbReference type="EMBL" id="SHH05518.1"/>
    </source>
</evidence>
<evidence type="ECO:0000259" key="2">
    <source>
        <dbReference type="Pfam" id="PF03816"/>
    </source>
</evidence>
<dbReference type="EMBL" id="FQWX01000016">
    <property type="protein sequence ID" value="SHH05518.1"/>
    <property type="molecule type" value="Genomic_DNA"/>
</dbReference>
<reference evidence="4" key="1">
    <citation type="submission" date="2016-11" db="EMBL/GenBank/DDBJ databases">
        <authorList>
            <person name="Varghese N."/>
            <person name="Submissions S."/>
        </authorList>
    </citation>
    <scope>NUCLEOTIDE SEQUENCE [LARGE SCALE GENOMIC DNA]</scope>
    <source>
        <strain evidence="4">DSM 2635</strain>
    </source>
</reference>
<dbReference type="Proteomes" id="UP000243255">
    <property type="component" value="Unassembled WGS sequence"/>
</dbReference>
<dbReference type="InterPro" id="IPR004474">
    <property type="entry name" value="LytR_CpsA_psr"/>
</dbReference>
<evidence type="ECO:0000313" key="4">
    <source>
        <dbReference type="Proteomes" id="UP000243255"/>
    </source>
</evidence>
<dbReference type="AlphaFoldDB" id="A0A1M5PUM5"/>
<comment type="similarity">
    <text evidence="1">Belongs to the LytR/CpsA/Psr (LCP) family.</text>
</comment>
<evidence type="ECO:0000256" key="1">
    <source>
        <dbReference type="ARBA" id="ARBA00006068"/>
    </source>
</evidence>
<accession>A0A1M5PUM5</accession>
<dbReference type="Pfam" id="PF03816">
    <property type="entry name" value="LytR_cpsA_psr"/>
    <property type="match status" value="1"/>
</dbReference>
<dbReference type="InterPro" id="IPR050922">
    <property type="entry name" value="LytR/CpsA/Psr_CW_biosynth"/>
</dbReference>
<dbReference type="STRING" id="1121321.SAMN04488530_11626"/>
<keyword evidence="4" id="KW-1185">Reference proteome</keyword>
<dbReference type="PANTHER" id="PTHR33392">
    <property type="entry name" value="POLYISOPRENYL-TEICHOIC ACID--PEPTIDOGLYCAN TEICHOIC ACID TRANSFERASE TAGU"/>
    <property type="match status" value="1"/>
</dbReference>
<name>A0A1M5PUM5_9FIRM</name>
<dbReference type="RefSeq" id="WP_073126220.1">
    <property type="nucleotide sequence ID" value="NZ_BAABCH010000097.1"/>
</dbReference>
<gene>
    <name evidence="3" type="ORF">SAMN04488530_11626</name>
</gene>
<sequence length="318" mass="35712">MSALKRLVAFLTFLVIALPIGAYGYVYHKLGFVHDSSINTDLLNNTDYKSEKNITNVLLLGTDGRNKEEVSRSDAMMILTIDNKNKSLKLTSLARDTYVDIPGHGKQKLTHAYVYGQANLLIETIEHNFQLDIQHYVAVDFFSFMDIVDALGGVTVNVRSGEIRELNKFIPETYAWHKNPSKGSMQYIKAPGEQTLNGYQALSFSRIRKNDSAMERDRRQREVIQSLITGAKDLPVTKYPGVVNSILPYVKTNMTPNEIIGLGTEVLGIGNLDLKSLEFPTNTDTGRKIGNAGYVIPFDDYEVNVLHDFIFEDIQPVK</sequence>
<feature type="domain" description="Cell envelope-related transcriptional attenuator" evidence="2">
    <location>
        <begin position="72"/>
        <end position="231"/>
    </location>
</feature>
<dbReference type="PANTHER" id="PTHR33392:SF6">
    <property type="entry name" value="POLYISOPRENYL-TEICHOIC ACID--PEPTIDOGLYCAN TEICHOIC ACID TRANSFERASE TAGU"/>
    <property type="match status" value="1"/>
</dbReference>
<dbReference type="NCBIfam" id="TIGR00350">
    <property type="entry name" value="lytR_cpsA_psr"/>
    <property type="match status" value="1"/>
</dbReference>
<dbReference type="OrthoDB" id="9782542at2"/>
<proteinExistence type="inferred from homology"/>